<dbReference type="InterPro" id="IPR032675">
    <property type="entry name" value="LRR_dom_sf"/>
</dbReference>
<reference evidence="1" key="1">
    <citation type="submission" date="2022-04" db="EMBL/GenBank/DDBJ databases">
        <title>A functionally conserved STORR gene fusion in Papaver species that diverged 16.8 million years ago.</title>
        <authorList>
            <person name="Catania T."/>
        </authorList>
    </citation>
    <scope>NUCLEOTIDE SEQUENCE</scope>
    <source>
        <strain evidence="1">S-188037</strain>
    </source>
</reference>
<gene>
    <name evidence="1" type="ORF">MKW98_029507</name>
</gene>
<evidence type="ECO:0000313" key="2">
    <source>
        <dbReference type="Proteomes" id="UP001202328"/>
    </source>
</evidence>
<dbReference type="Gene3D" id="3.80.10.10">
    <property type="entry name" value="Ribonuclease Inhibitor"/>
    <property type="match status" value="1"/>
</dbReference>
<proteinExistence type="predicted"/>
<evidence type="ECO:0000313" key="1">
    <source>
        <dbReference type="EMBL" id="KAI3908206.1"/>
    </source>
</evidence>
<protein>
    <submittedName>
        <fullName evidence="1">Uncharacterized protein</fullName>
    </submittedName>
</protein>
<comment type="caution">
    <text evidence="1">The sequence shown here is derived from an EMBL/GenBank/DDBJ whole genome shotgun (WGS) entry which is preliminary data.</text>
</comment>
<sequence>METQISLILWVPIVWLDQNLELLLILLVASAWRERLAEQEITLQIPEGSGCCTVCRRYPGLSLFRTFNVPSKLQILLSVHHMVSQVSSSPRMFCLILLIHNRSSRMILPAHILHSRLLSVSPLFASSVHPSLKQMILARALERLNVSYCALPGPHPANIWNLENLESLDLCGNILSGTLPPSLSNLKMLRELGNLKMLTPGQIISREPQAWESSILVLAGLSVNLFSGNLVITNSPK</sequence>
<accession>A0AAD4XEY4</accession>
<dbReference type="InterPro" id="IPR001611">
    <property type="entry name" value="Leu-rich_rpt"/>
</dbReference>
<dbReference type="EMBL" id="JAJJMB010010520">
    <property type="protein sequence ID" value="KAI3908206.1"/>
    <property type="molecule type" value="Genomic_DNA"/>
</dbReference>
<organism evidence="1 2">
    <name type="scientific">Papaver atlanticum</name>
    <dbReference type="NCBI Taxonomy" id="357466"/>
    <lineage>
        <taxon>Eukaryota</taxon>
        <taxon>Viridiplantae</taxon>
        <taxon>Streptophyta</taxon>
        <taxon>Embryophyta</taxon>
        <taxon>Tracheophyta</taxon>
        <taxon>Spermatophyta</taxon>
        <taxon>Magnoliopsida</taxon>
        <taxon>Ranunculales</taxon>
        <taxon>Papaveraceae</taxon>
        <taxon>Papaveroideae</taxon>
        <taxon>Papaver</taxon>
    </lineage>
</organism>
<keyword evidence="2" id="KW-1185">Reference proteome</keyword>
<dbReference type="Proteomes" id="UP001202328">
    <property type="component" value="Unassembled WGS sequence"/>
</dbReference>
<dbReference type="Pfam" id="PF00560">
    <property type="entry name" value="LRR_1"/>
    <property type="match status" value="2"/>
</dbReference>
<dbReference type="SUPFAM" id="SSF52058">
    <property type="entry name" value="L domain-like"/>
    <property type="match status" value="1"/>
</dbReference>
<name>A0AAD4XEY4_9MAGN</name>
<dbReference type="AlphaFoldDB" id="A0AAD4XEY4"/>